<proteinExistence type="predicted"/>
<dbReference type="GO" id="GO:0005543">
    <property type="term" value="F:phospholipid binding"/>
    <property type="evidence" value="ECO:0007669"/>
    <property type="project" value="TreeGrafter"/>
</dbReference>
<protein>
    <recommendedName>
        <fullName evidence="4">SH3 domain-containing protein</fullName>
    </recommendedName>
</protein>
<accession>A0A8T2N0U5</accession>
<evidence type="ECO:0000313" key="6">
    <source>
        <dbReference type="Proteomes" id="UP000824540"/>
    </source>
</evidence>
<name>A0A8T2N0U5_9TELE</name>
<evidence type="ECO:0000313" key="5">
    <source>
        <dbReference type="EMBL" id="KAG9334045.1"/>
    </source>
</evidence>
<dbReference type="Pfam" id="PF14604">
    <property type="entry name" value="SH3_9"/>
    <property type="match status" value="1"/>
</dbReference>
<dbReference type="InterPro" id="IPR036028">
    <property type="entry name" value="SH3-like_dom_sf"/>
</dbReference>
<dbReference type="SUPFAM" id="SSF50044">
    <property type="entry name" value="SH3-domain"/>
    <property type="match status" value="1"/>
</dbReference>
<dbReference type="InterPro" id="IPR003005">
    <property type="entry name" value="Amphiphysin"/>
</dbReference>
<dbReference type="PRINTS" id="PR00452">
    <property type="entry name" value="SH3DOMAIN"/>
</dbReference>
<dbReference type="PANTHER" id="PTHR46514">
    <property type="entry name" value="AMPHIPHYSIN"/>
    <property type="match status" value="1"/>
</dbReference>
<reference evidence="5" key="1">
    <citation type="thesis" date="2021" institute="BYU ScholarsArchive" country="Provo, UT, USA">
        <title>Applications of and Algorithms for Genome Assembly and Genomic Analyses with an Emphasis on Marine Teleosts.</title>
        <authorList>
            <person name="Pickett B.D."/>
        </authorList>
    </citation>
    <scope>NUCLEOTIDE SEQUENCE</scope>
    <source>
        <strain evidence="5">HI-2016</strain>
    </source>
</reference>
<dbReference type="PANTHER" id="PTHR46514:SF4">
    <property type="entry name" value="MYC BOX-DEPENDENT-INTERACTING PROTEIN 1"/>
    <property type="match status" value="1"/>
</dbReference>
<dbReference type="GO" id="GO:0048156">
    <property type="term" value="F:tau protein binding"/>
    <property type="evidence" value="ECO:0007669"/>
    <property type="project" value="TreeGrafter"/>
</dbReference>
<comment type="caution">
    <text evidence="5">The sequence shown here is derived from an EMBL/GenBank/DDBJ whole genome shotgun (WGS) entry which is preliminary data.</text>
</comment>
<organism evidence="5 6">
    <name type="scientific">Albula glossodonta</name>
    <name type="common">roundjaw bonefish</name>
    <dbReference type="NCBI Taxonomy" id="121402"/>
    <lineage>
        <taxon>Eukaryota</taxon>
        <taxon>Metazoa</taxon>
        <taxon>Chordata</taxon>
        <taxon>Craniata</taxon>
        <taxon>Vertebrata</taxon>
        <taxon>Euteleostomi</taxon>
        <taxon>Actinopterygii</taxon>
        <taxon>Neopterygii</taxon>
        <taxon>Teleostei</taxon>
        <taxon>Albuliformes</taxon>
        <taxon>Albulidae</taxon>
        <taxon>Albula</taxon>
    </lineage>
</organism>
<evidence type="ECO:0000256" key="2">
    <source>
        <dbReference type="PROSITE-ProRule" id="PRU00192"/>
    </source>
</evidence>
<dbReference type="EMBL" id="JAFBMS010000165">
    <property type="protein sequence ID" value="KAG9334045.1"/>
    <property type="molecule type" value="Genomic_DNA"/>
</dbReference>
<dbReference type="Gene3D" id="2.30.30.40">
    <property type="entry name" value="SH3 Domains"/>
    <property type="match status" value="1"/>
</dbReference>
<dbReference type="GO" id="GO:0005886">
    <property type="term" value="C:plasma membrane"/>
    <property type="evidence" value="ECO:0007669"/>
    <property type="project" value="TreeGrafter"/>
</dbReference>
<keyword evidence="6" id="KW-1185">Reference proteome</keyword>
<feature type="region of interest" description="Disordered" evidence="3">
    <location>
        <begin position="26"/>
        <end position="60"/>
    </location>
</feature>
<evidence type="ECO:0000259" key="4">
    <source>
        <dbReference type="PROSITE" id="PS50002"/>
    </source>
</evidence>
<dbReference type="Proteomes" id="UP000824540">
    <property type="component" value="Unassembled WGS sequence"/>
</dbReference>
<dbReference type="OrthoDB" id="446293at2759"/>
<dbReference type="PROSITE" id="PS50002">
    <property type="entry name" value="SH3"/>
    <property type="match status" value="1"/>
</dbReference>
<dbReference type="FunFam" id="2.30.30.40:FF:000029">
    <property type="entry name" value="myc box-dependent-interacting protein 1 isoform X2"/>
    <property type="match status" value="1"/>
</dbReference>
<feature type="domain" description="SH3" evidence="4">
    <location>
        <begin position="65"/>
        <end position="136"/>
    </location>
</feature>
<evidence type="ECO:0000256" key="1">
    <source>
        <dbReference type="ARBA" id="ARBA00022443"/>
    </source>
</evidence>
<keyword evidence="1 2" id="KW-0728">SH3 domain</keyword>
<dbReference type="SMART" id="SM00326">
    <property type="entry name" value="SH3"/>
    <property type="match status" value="1"/>
</dbReference>
<evidence type="ECO:0000256" key="3">
    <source>
        <dbReference type="SAM" id="MobiDB-lite"/>
    </source>
</evidence>
<dbReference type="AlphaFoldDB" id="A0A8T2N0U5"/>
<sequence>MSACCPFTCLPLSLFASRKAMSWDTWEEEKTGSETAGADSNSLPAAAASPVTTNGSAEDTEMPPGFLFKVKAMHDYIANDADELEMKAGEIVLVVAFDNPDEQDDGWLMGMLESKWRQIKDQAHKGVFPENFTQKL</sequence>
<dbReference type="PRINTS" id="PR01251">
    <property type="entry name" value="AMPHIPHYSIN"/>
</dbReference>
<dbReference type="GO" id="GO:0008021">
    <property type="term" value="C:synaptic vesicle"/>
    <property type="evidence" value="ECO:0007669"/>
    <property type="project" value="TreeGrafter"/>
</dbReference>
<gene>
    <name evidence="5" type="ORF">JZ751_009208</name>
</gene>
<dbReference type="InterPro" id="IPR001452">
    <property type="entry name" value="SH3_domain"/>
</dbReference>